<feature type="region of interest" description="Disordered" evidence="1">
    <location>
        <begin position="198"/>
        <end position="220"/>
    </location>
</feature>
<accession>A0A919GL95</accession>
<name>A0A919GL95_9ACTN</name>
<dbReference type="EMBL" id="BNAT01000007">
    <property type="protein sequence ID" value="GHH86870.1"/>
    <property type="molecule type" value="Genomic_DNA"/>
</dbReference>
<dbReference type="AlphaFoldDB" id="A0A919GL95"/>
<reference evidence="2" key="2">
    <citation type="submission" date="2020-09" db="EMBL/GenBank/DDBJ databases">
        <authorList>
            <person name="Sun Q."/>
            <person name="Zhou Y."/>
        </authorList>
    </citation>
    <scope>NUCLEOTIDE SEQUENCE</scope>
    <source>
        <strain evidence="2">CGMCC 4.7403</strain>
    </source>
</reference>
<gene>
    <name evidence="2" type="ORF">GCM10017771_25690</name>
</gene>
<reference evidence="2" key="1">
    <citation type="journal article" date="2014" name="Int. J. Syst. Evol. Microbiol.">
        <title>Complete genome sequence of Corynebacterium casei LMG S-19264T (=DSM 44701T), isolated from a smear-ripened cheese.</title>
        <authorList>
            <consortium name="US DOE Joint Genome Institute (JGI-PGF)"/>
            <person name="Walter F."/>
            <person name="Albersmeier A."/>
            <person name="Kalinowski J."/>
            <person name="Ruckert C."/>
        </authorList>
    </citation>
    <scope>NUCLEOTIDE SEQUENCE</scope>
    <source>
        <strain evidence="2">CGMCC 4.7403</strain>
    </source>
</reference>
<protein>
    <submittedName>
        <fullName evidence="2">Uncharacterized protein</fullName>
    </submittedName>
</protein>
<comment type="caution">
    <text evidence="2">The sequence shown here is derived from an EMBL/GenBank/DDBJ whole genome shotgun (WGS) entry which is preliminary data.</text>
</comment>
<evidence type="ECO:0000313" key="2">
    <source>
        <dbReference type="EMBL" id="GHH86870.1"/>
    </source>
</evidence>
<dbReference type="Proteomes" id="UP000603227">
    <property type="component" value="Unassembled WGS sequence"/>
</dbReference>
<organism evidence="2 3">
    <name type="scientific">Streptomyces capitiformicae</name>
    <dbReference type="NCBI Taxonomy" id="2014920"/>
    <lineage>
        <taxon>Bacteria</taxon>
        <taxon>Bacillati</taxon>
        <taxon>Actinomycetota</taxon>
        <taxon>Actinomycetes</taxon>
        <taxon>Kitasatosporales</taxon>
        <taxon>Streptomycetaceae</taxon>
        <taxon>Streptomyces</taxon>
    </lineage>
</organism>
<proteinExistence type="predicted"/>
<keyword evidence="3" id="KW-1185">Reference proteome</keyword>
<sequence length="265" mass="28751">MPRRADDVYVSGRTCYYVPPWEELCGFSADQRTRPRQDASAATDGYVQIIWDGPESEHRGTPARCHYVSTTQTPPVLAAELAQAWADIQRYHPELPDLAAPESLIGESSSACGHELSFERLLHEAVHGIAAARGVRDTSRAGRYHNRRFLAIAEELGLDHPEEPHPSSGFSLVTLNPEAKRRYRPTIDRLQRALKAHTAATSADTARSFRGPAARHGSSGGGVRVKAVCDCGRNVRVVPSVLAQAPIVCGGCGKPFRIPEVVGAA</sequence>
<evidence type="ECO:0000313" key="3">
    <source>
        <dbReference type="Proteomes" id="UP000603227"/>
    </source>
</evidence>
<evidence type="ECO:0000256" key="1">
    <source>
        <dbReference type="SAM" id="MobiDB-lite"/>
    </source>
</evidence>